<name>A0A549TB91_9HYPH</name>
<keyword evidence="7" id="KW-1185">Reference proteome</keyword>
<dbReference type="Proteomes" id="UP000316801">
    <property type="component" value="Unassembled WGS sequence"/>
</dbReference>
<feature type="transmembrane region" description="Helical" evidence="5">
    <location>
        <begin position="116"/>
        <end position="138"/>
    </location>
</feature>
<dbReference type="EMBL" id="VJMG01000023">
    <property type="protein sequence ID" value="TRL39147.1"/>
    <property type="molecule type" value="Genomic_DNA"/>
</dbReference>
<dbReference type="Pfam" id="PF01124">
    <property type="entry name" value="MAPEG"/>
    <property type="match status" value="1"/>
</dbReference>
<keyword evidence="2 5" id="KW-0812">Transmembrane</keyword>
<dbReference type="Gene3D" id="1.20.120.550">
    <property type="entry name" value="Membrane associated eicosanoid/glutathione metabolism-like domain"/>
    <property type="match status" value="1"/>
</dbReference>
<dbReference type="SUPFAM" id="SSF161084">
    <property type="entry name" value="MAPEG domain-like"/>
    <property type="match status" value="1"/>
</dbReference>
<dbReference type="InterPro" id="IPR023352">
    <property type="entry name" value="MAPEG-like_dom_sf"/>
</dbReference>
<dbReference type="AlphaFoldDB" id="A0A549TB91"/>
<gene>
    <name evidence="6" type="ORF">FNA46_10275</name>
</gene>
<evidence type="ECO:0000256" key="4">
    <source>
        <dbReference type="ARBA" id="ARBA00023136"/>
    </source>
</evidence>
<accession>A0A549TB91</accession>
<dbReference type="GO" id="GO:0016020">
    <property type="term" value="C:membrane"/>
    <property type="evidence" value="ECO:0007669"/>
    <property type="project" value="UniProtKB-SubCell"/>
</dbReference>
<evidence type="ECO:0000256" key="5">
    <source>
        <dbReference type="SAM" id="Phobius"/>
    </source>
</evidence>
<protein>
    <recommendedName>
        <fullName evidence="8">MAPEG family protein</fullName>
    </recommendedName>
</protein>
<keyword evidence="3 5" id="KW-1133">Transmembrane helix</keyword>
<feature type="transmembrane region" description="Helical" evidence="5">
    <location>
        <begin position="6"/>
        <end position="27"/>
    </location>
</feature>
<evidence type="ECO:0000313" key="6">
    <source>
        <dbReference type="EMBL" id="TRL39147.1"/>
    </source>
</evidence>
<evidence type="ECO:0008006" key="8">
    <source>
        <dbReference type="Google" id="ProtNLM"/>
    </source>
</evidence>
<dbReference type="InterPro" id="IPR001129">
    <property type="entry name" value="Membr-assoc_MAPEG"/>
</dbReference>
<organism evidence="6 7">
    <name type="scientific">Rhizobium straminoryzae</name>
    <dbReference type="NCBI Taxonomy" id="1387186"/>
    <lineage>
        <taxon>Bacteria</taxon>
        <taxon>Pseudomonadati</taxon>
        <taxon>Pseudomonadota</taxon>
        <taxon>Alphaproteobacteria</taxon>
        <taxon>Hyphomicrobiales</taxon>
        <taxon>Rhizobiaceae</taxon>
        <taxon>Rhizobium/Agrobacterium group</taxon>
        <taxon>Rhizobium</taxon>
    </lineage>
</organism>
<proteinExistence type="predicted"/>
<keyword evidence="4 5" id="KW-0472">Membrane</keyword>
<evidence type="ECO:0000256" key="2">
    <source>
        <dbReference type="ARBA" id="ARBA00022692"/>
    </source>
</evidence>
<sequence length="139" mass="15936">MLPSEAMIWPMIAHVVLVFFLYILLSVRRVAAVRAGRATVSQFRENLQDPPDSLFVHNNLKNQFELPVLFHVVCMALYMTSGDNPVIIGLAWFFVLSRCVHTYIHVTSNRIRYRRLAFMAGAAALGCMWIWLALWLALN</sequence>
<evidence type="ECO:0000256" key="3">
    <source>
        <dbReference type="ARBA" id="ARBA00022989"/>
    </source>
</evidence>
<comment type="caution">
    <text evidence="6">The sequence shown here is derived from an EMBL/GenBank/DDBJ whole genome shotgun (WGS) entry which is preliminary data.</text>
</comment>
<evidence type="ECO:0000256" key="1">
    <source>
        <dbReference type="ARBA" id="ARBA00004370"/>
    </source>
</evidence>
<evidence type="ECO:0000313" key="7">
    <source>
        <dbReference type="Proteomes" id="UP000316801"/>
    </source>
</evidence>
<dbReference type="RefSeq" id="WP_143125108.1">
    <property type="nucleotide sequence ID" value="NZ_VJMG01000023.1"/>
</dbReference>
<reference evidence="6 7" key="1">
    <citation type="submission" date="2019-07" db="EMBL/GenBank/DDBJ databases">
        <title>Ln-dependent methylotrophs.</title>
        <authorList>
            <person name="Tani A."/>
        </authorList>
    </citation>
    <scope>NUCLEOTIDE SEQUENCE [LARGE SCALE GENOMIC DNA]</scope>
    <source>
        <strain evidence="6 7">SM12</strain>
    </source>
</reference>
<comment type="subcellular location">
    <subcellularLocation>
        <location evidence="1">Membrane</location>
    </subcellularLocation>
</comment>